<dbReference type="AlphaFoldDB" id="A0A1J7IG03"/>
<dbReference type="PANTHER" id="PTHR10039:SF15">
    <property type="entry name" value="NACHT DOMAIN-CONTAINING PROTEIN"/>
    <property type="match status" value="1"/>
</dbReference>
<keyword evidence="4" id="KW-1185">Reference proteome</keyword>
<dbReference type="Pfam" id="PF24883">
    <property type="entry name" value="NPHP3_N"/>
    <property type="match status" value="1"/>
</dbReference>
<reference evidence="3 4" key="1">
    <citation type="submission" date="2016-10" db="EMBL/GenBank/DDBJ databases">
        <title>Draft genome sequence of Coniochaeta ligniaria NRRL30616, a lignocellulolytic fungus for bioabatement of inhibitors in plant biomass hydrolysates.</title>
        <authorList>
            <consortium name="DOE Joint Genome Institute"/>
            <person name="Jimenez D.J."/>
            <person name="Hector R.E."/>
            <person name="Riley R."/>
            <person name="Sun H."/>
            <person name="Grigoriev I.V."/>
            <person name="Van Elsas J.D."/>
            <person name="Nichols N.N."/>
        </authorList>
    </citation>
    <scope>NUCLEOTIDE SEQUENCE [LARGE SCALE GENOMIC DNA]</scope>
    <source>
        <strain evidence="3 4">NRRL 30616</strain>
    </source>
</reference>
<organism evidence="3 4">
    <name type="scientific">Coniochaeta ligniaria NRRL 30616</name>
    <dbReference type="NCBI Taxonomy" id="1408157"/>
    <lineage>
        <taxon>Eukaryota</taxon>
        <taxon>Fungi</taxon>
        <taxon>Dikarya</taxon>
        <taxon>Ascomycota</taxon>
        <taxon>Pezizomycotina</taxon>
        <taxon>Sordariomycetes</taxon>
        <taxon>Sordariomycetidae</taxon>
        <taxon>Coniochaetales</taxon>
        <taxon>Coniochaetaceae</taxon>
        <taxon>Coniochaeta</taxon>
    </lineage>
</organism>
<dbReference type="InParanoid" id="A0A1J7IG03"/>
<protein>
    <recommendedName>
        <fullName evidence="2">Nephrocystin 3-like N-terminal domain-containing protein</fullName>
    </recommendedName>
</protein>
<dbReference type="InterPro" id="IPR056884">
    <property type="entry name" value="NPHP3-like_N"/>
</dbReference>
<feature type="domain" description="Nephrocystin 3-like N-terminal" evidence="2">
    <location>
        <begin position="233"/>
        <end position="395"/>
    </location>
</feature>
<dbReference type="Proteomes" id="UP000182658">
    <property type="component" value="Unassembled WGS sequence"/>
</dbReference>
<evidence type="ECO:0000259" key="2">
    <source>
        <dbReference type="Pfam" id="PF24883"/>
    </source>
</evidence>
<evidence type="ECO:0000256" key="1">
    <source>
        <dbReference type="ARBA" id="ARBA00022737"/>
    </source>
</evidence>
<sequence length="455" mass="51553">MKNVPLVASRRGSECHAVLQLTADVVSYISSAKGASKEWKRLRYEILGCELILEKIEDDLEPDGAGSNEGKDDSEWREGVDALEGIGGPLGRLWTTLSFVKDKIEPKRGLRKALSTLKWPFDAKEVDKIIAAIEREKALLNLALTSDSRRLIQEVKDTSAESSKQLRNLLKDLEASSSKALASIQVSQATLHAGIDKLRQHNDDLERDVVLDWLSPSNYPSQHADLLKRRQPGTGQWILDSKDYEQWLASKEPTLFCPGIPGAGKTILTSIVIDDLNTKFGNEPGVGIAYVYCNFRRKEEDADYLSLALLKQLYQQQPYLPDDAYRLYREYKPRQAQPTYLDIAQRLDSVMDLYSRVFILVDALDEADSHQRARFVRGIFALQSKCMVNIFATSRFIPEIINEFSNALSLEIRASDKDIEKYIDGRMPEMPCFLDWSERLQKEIKSKIMEAVDGM</sequence>
<evidence type="ECO:0000313" key="3">
    <source>
        <dbReference type="EMBL" id="OIW26615.1"/>
    </source>
</evidence>
<dbReference type="InterPro" id="IPR027417">
    <property type="entry name" value="P-loop_NTPase"/>
</dbReference>
<keyword evidence="1" id="KW-0677">Repeat</keyword>
<evidence type="ECO:0000313" key="4">
    <source>
        <dbReference type="Proteomes" id="UP000182658"/>
    </source>
</evidence>
<dbReference type="Gene3D" id="3.40.50.300">
    <property type="entry name" value="P-loop containing nucleotide triphosphate hydrolases"/>
    <property type="match status" value="1"/>
</dbReference>
<dbReference type="OrthoDB" id="1577640at2759"/>
<name>A0A1J7IG03_9PEZI</name>
<proteinExistence type="predicted"/>
<dbReference type="EMBL" id="KV875100">
    <property type="protein sequence ID" value="OIW26615.1"/>
    <property type="molecule type" value="Genomic_DNA"/>
</dbReference>
<dbReference type="STRING" id="1408157.A0A1J7IG03"/>
<dbReference type="PANTHER" id="PTHR10039">
    <property type="entry name" value="AMELOGENIN"/>
    <property type="match status" value="1"/>
</dbReference>
<accession>A0A1J7IG03</accession>
<gene>
    <name evidence="3" type="ORF">CONLIGDRAFT_655978</name>
</gene>